<dbReference type="Proteomes" id="UP000320078">
    <property type="component" value="Unassembled WGS sequence"/>
</dbReference>
<dbReference type="GO" id="GO:0016020">
    <property type="term" value="C:membrane"/>
    <property type="evidence" value="ECO:0007669"/>
    <property type="project" value="UniProtKB-SubCell"/>
</dbReference>
<feature type="transmembrane region" description="Helical" evidence="5">
    <location>
        <begin position="152"/>
        <end position="173"/>
    </location>
</feature>
<sequence length="483" mass="55022">MEIKNIQRKSYNFSPNENTKKTSSIWKNLIILSIPVAVYLLFQHLGQAIDYFIIGEPVKNHDIDGVLTYLKQVKKVFQSIAVSLSGAGIILVTREYKNKNIEKAKNYTALAFLFTIIISSSIFIIYFLGNLITLPGFFSGFILNKEYKENPDALLCYNISLLTSLFIAINSVFIGLERAKDRKKFVLFVNILNITVRIILSFLYKGIRGTNNVSLTDLAFADFYSTLLISFLAFFFIFRSKNDFRIQFTKINIDKFFLKSFFKLSSVLIIGKATYEIGKQLINDKVITYYDFDRGNEILGIAGLVAVVNGIFYAIALSFEDSQTVMVSQNLSIKKNNLKTVKIFKIAIIITFIIGIMGILSNYFFGERILKFLKPDKTFADETMKGFKEILFWEQMSLFTSVFSVLIMGYIVACKKSANIVVILNMLRIILRISCLSILFNHFDSALTPYQQFGLSTGISNIIVLFVSIGIFIIFLNKNKEKN</sequence>
<comment type="caution">
    <text evidence="6">The sequence shown here is derived from an EMBL/GenBank/DDBJ whole genome shotgun (WGS) entry which is preliminary data.</text>
</comment>
<feature type="transmembrane region" description="Helical" evidence="5">
    <location>
        <begin position="261"/>
        <end position="278"/>
    </location>
</feature>
<dbReference type="GO" id="GO:0042910">
    <property type="term" value="F:xenobiotic transmembrane transporter activity"/>
    <property type="evidence" value="ECO:0007669"/>
    <property type="project" value="InterPro"/>
</dbReference>
<dbReference type="Pfam" id="PF01554">
    <property type="entry name" value="MatE"/>
    <property type="match status" value="1"/>
</dbReference>
<gene>
    <name evidence="6" type="primary">norM3</name>
    <name evidence="6" type="ORF">MDPP_00308</name>
</gene>
<feature type="transmembrane region" description="Helical" evidence="5">
    <location>
        <begin position="223"/>
        <end position="240"/>
    </location>
</feature>
<feature type="transmembrane region" description="Helical" evidence="5">
    <location>
        <begin position="343"/>
        <end position="365"/>
    </location>
</feature>
<dbReference type="EMBL" id="VIAE01000007">
    <property type="protein sequence ID" value="TVY12186.1"/>
    <property type="molecule type" value="Genomic_DNA"/>
</dbReference>
<dbReference type="OrthoDB" id="385629at2"/>
<dbReference type="PANTHER" id="PTHR43823">
    <property type="entry name" value="SPORULATION PROTEIN YKVU"/>
    <property type="match status" value="1"/>
</dbReference>
<feature type="transmembrane region" description="Helical" evidence="5">
    <location>
        <begin position="420"/>
        <end position="440"/>
    </location>
</feature>
<dbReference type="GO" id="GO:0015297">
    <property type="term" value="F:antiporter activity"/>
    <property type="evidence" value="ECO:0007669"/>
    <property type="project" value="InterPro"/>
</dbReference>
<dbReference type="PANTHER" id="PTHR43823:SF4">
    <property type="entry name" value="SPORULATION PROTEIN YKVU"/>
    <property type="match status" value="1"/>
</dbReference>
<feature type="transmembrane region" description="Helical" evidence="5">
    <location>
        <begin position="390"/>
        <end position="413"/>
    </location>
</feature>
<keyword evidence="4 5" id="KW-0472">Membrane</keyword>
<evidence type="ECO:0000313" key="6">
    <source>
        <dbReference type="EMBL" id="TVY12186.1"/>
    </source>
</evidence>
<dbReference type="AlphaFoldDB" id="A0A559KJ83"/>
<name>A0A559KJ83_9MOLU</name>
<reference evidence="6 7" key="1">
    <citation type="submission" date="2019-06" db="EMBL/GenBank/DDBJ databases">
        <title>Draft Genome Sequence of Candidatus Phytoplasma pini-Related Strain MDPP: A Resource for Comparative Genomics of Gymnosperm-infecting Phytoplasmas.</title>
        <authorList>
            <person name="Cai W."/>
            <person name="Costanzo S."/>
            <person name="Shao J."/>
            <person name="Zhao Y."/>
            <person name="Davis R."/>
        </authorList>
    </citation>
    <scope>NUCLEOTIDE SEQUENCE [LARGE SCALE GENOMIC DNA]</scope>
    <source>
        <strain evidence="6 7">MDPP</strain>
    </source>
</reference>
<evidence type="ECO:0000313" key="7">
    <source>
        <dbReference type="Proteomes" id="UP000320078"/>
    </source>
</evidence>
<keyword evidence="3 5" id="KW-1133">Transmembrane helix</keyword>
<comment type="subcellular location">
    <subcellularLocation>
        <location evidence="1">Membrane</location>
        <topology evidence="1">Multi-pass membrane protein</topology>
    </subcellularLocation>
</comment>
<feature type="transmembrane region" description="Helical" evidence="5">
    <location>
        <begin position="185"/>
        <end position="203"/>
    </location>
</feature>
<dbReference type="InterPro" id="IPR002528">
    <property type="entry name" value="MATE_fam"/>
</dbReference>
<feature type="transmembrane region" description="Helical" evidence="5">
    <location>
        <begin position="108"/>
        <end position="132"/>
    </location>
</feature>
<dbReference type="RefSeq" id="WP_144658480.1">
    <property type="nucleotide sequence ID" value="NZ_VIAE01000007.1"/>
</dbReference>
<keyword evidence="2 5" id="KW-0812">Transmembrane</keyword>
<evidence type="ECO:0000256" key="3">
    <source>
        <dbReference type="ARBA" id="ARBA00022989"/>
    </source>
</evidence>
<feature type="transmembrane region" description="Helical" evidence="5">
    <location>
        <begin position="298"/>
        <end position="319"/>
    </location>
</feature>
<evidence type="ECO:0000256" key="4">
    <source>
        <dbReference type="ARBA" id="ARBA00023136"/>
    </source>
</evidence>
<feature type="transmembrane region" description="Helical" evidence="5">
    <location>
        <begin position="452"/>
        <end position="476"/>
    </location>
</feature>
<evidence type="ECO:0000256" key="5">
    <source>
        <dbReference type="SAM" id="Phobius"/>
    </source>
</evidence>
<proteinExistence type="predicted"/>
<dbReference type="InterPro" id="IPR051327">
    <property type="entry name" value="MATE_MepA_subfamily"/>
</dbReference>
<keyword evidence="7" id="KW-1185">Reference proteome</keyword>
<protein>
    <submittedName>
        <fullName evidence="6">Na+-driven multidrug efflux pump</fullName>
    </submittedName>
</protein>
<accession>A0A559KJ83</accession>
<evidence type="ECO:0000256" key="2">
    <source>
        <dbReference type="ARBA" id="ARBA00022692"/>
    </source>
</evidence>
<evidence type="ECO:0000256" key="1">
    <source>
        <dbReference type="ARBA" id="ARBA00004141"/>
    </source>
</evidence>
<organism evidence="6 7">
    <name type="scientific">Candidatus Phytoplasma pini</name>
    <dbReference type="NCBI Taxonomy" id="267362"/>
    <lineage>
        <taxon>Bacteria</taxon>
        <taxon>Bacillati</taxon>
        <taxon>Mycoplasmatota</taxon>
        <taxon>Mollicutes</taxon>
        <taxon>Acholeplasmatales</taxon>
        <taxon>Acholeplasmataceae</taxon>
        <taxon>Candidatus Phytoplasma</taxon>
    </lineage>
</organism>
<feature type="transmembrane region" description="Helical" evidence="5">
    <location>
        <begin position="25"/>
        <end position="42"/>
    </location>
</feature>
<feature type="transmembrane region" description="Helical" evidence="5">
    <location>
        <begin position="76"/>
        <end position="96"/>
    </location>
</feature>